<evidence type="ECO:0000259" key="2">
    <source>
        <dbReference type="Pfam" id="PF24852"/>
    </source>
</evidence>
<feature type="region of interest" description="Disordered" evidence="1">
    <location>
        <begin position="1"/>
        <end position="65"/>
    </location>
</feature>
<proteinExistence type="predicted"/>
<accession>A0A9P5YRH2</accession>
<protein>
    <recommendedName>
        <fullName evidence="2">DUF7726 domain-containing protein</fullName>
    </recommendedName>
</protein>
<organism evidence="3 4">
    <name type="scientific">Pholiota conissans</name>
    <dbReference type="NCBI Taxonomy" id="109636"/>
    <lineage>
        <taxon>Eukaryota</taxon>
        <taxon>Fungi</taxon>
        <taxon>Dikarya</taxon>
        <taxon>Basidiomycota</taxon>
        <taxon>Agaricomycotina</taxon>
        <taxon>Agaricomycetes</taxon>
        <taxon>Agaricomycetidae</taxon>
        <taxon>Agaricales</taxon>
        <taxon>Agaricineae</taxon>
        <taxon>Strophariaceae</taxon>
        <taxon>Pholiota</taxon>
    </lineage>
</organism>
<reference evidence="3" key="1">
    <citation type="submission" date="2020-11" db="EMBL/GenBank/DDBJ databases">
        <authorList>
            <consortium name="DOE Joint Genome Institute"/>
            <person name="Ahrendt S."/>
            <person name="Riley R."/>
            <person name="Andreopoulos W."/>
            <person name="Labutti K."/>
            <person name="Pangilinan J."/>
            <person name="Ruiz-Duenas F.J."/>
            <person name="Barrasa J.M."/>
            <person name="Sanchez-Garcia M."/>
            <person name="Camarero S."/>
            <person name="Miyauchi S."/>
            <person name="Serrano A."/>
            <person name="Linde D."/>
            <person name="Babiker R."/>
            <person name="Drula E."/>
            <person name="Ayuso-Fernandez I."/>
            <person name="Pacheco R."/>
            <person name="Padilla G."/>
            <person name="Ferreira P."/>
            <person name="Barriuso J."/>
            <person name="Kellner H."/>
            <person name="Castanera R."/>
            <person name="Alfaro M."/>
            <person name="Ramirez L."/>
            <person name="Pisabarro A.G."/>
            <person name="Kuo A."/>
            <person name="Tritt A."/>
            <person name="Lipzen A."/>
            <person name="He G."/>
            <person name="Yan M."/>
            <person name="Ng V."/>
            <person name="Cullen D."/>
            <person name="Martin F."/>
            <person name="Rosso M.-N."/>
            <person name="Henrissat B."/>
            <person name="Hibbett D."/>
            <person name="Martinez A.T."/>
            <person name="Grigoriev I.V."/>
        </authorList>
    </citation>
    <scope>NUCLEOTIDE SEQUENCE</scope>
    <source>
        <strain evidence="3">CIRM-BRFM 674</strain>
    </source>
</reference>
<dbReference type="OrthoDB" id="2592504at2759"/>
<name>A0A9P5YRH2_9AGAR</name>
<dbReference type="Proteomes" id="UP000807469">
    <property type="component" value="Unassembled WGS sequence"/>
</dbReference>
<dbReference type="InterPro" id="IPR056143">
    <property type="entry name" value="DUF7726"/>
</dbReference>
<dbReference type="EMBL" id="MU155446">
    <property type="protein sequence ID" value="KAF9473400.1"/>
    <property type="molecule type" value="Genomic_DNA"/>
</dbReference>
<evidence type="ECO:0000313" key="3">
    <source>
        <dbReference type="EMBL" id="KAF9473400.1"/>
    </source>
</evidence>
<dbReference type="PANTHER" id="PTHR42339:SF1">
    <property type="entry name" value="HISTONE H1"/>
    <property type="match status" value="1"/>
</dbReference>
<dbReference type="PANTHER" id="PTHR42339">
    <property type="entry name" value="HISTONE H1"/>
    <property type="match status" value="1"/>
</dbReference>
<dbReference type="AlphaFoldDB" id="A0A9P5YRH2"/>
<sequence>MTFKRKSEALEGVPLEAAASGSSPMKLPNRVVSRKKARLSKVSDVTDTDGEEKENTPPQSWKDIKLEGDDEGEVPIYDDCSEIRRKIRRLERTPGFVLTHWLKDIGHINNNSYGRFMRYQGRLDGAANGTYYAAYVYFEKVRIFEDKKKTATRLANERQLGKDGFARVNSTYWVTMRDDEEFCPWW</sequence>
<comment type="caution">
    <text evidence="3">The sequence shown here is derived from an EMBL/GenBank/DDBJ whole genome shotgun (WGS) entry which is preliminary data.</text>
</comment>
<gene>
    <name evidence="3" type="ORF">BDN70DRAFT_885888</name>
</gene>
<keyword evidence="4" id="KW-1185">Reference proteome</keyword>
<dbReference type="Pfam" id="PF24852">
    <property type="entry name" value="DUF7726"/>
    <property type="match status" value="1"/>
</dbReference>
<evidence type="ECO:0000256" key="1">
    <source>
        <dbReference type="SAM" id="MobiDB-lite"/>
    </source>
</evidence>
<feature type="domain" description="DUF7726" evidence="2">
    <location>
        <begin position="74"/>
        <end position="148"/>
    </location>
</feature>
<evidence type="ECO:0000313" key="4">
    <source>
        <dbReference type="Proteomes" id="UP000807469"/>
    </source>
</evidence>